<evidence type="ECO:0000313" key="2">
    <source>
        <dbReference type="EMBL" id="CAG12877.1"/>
    </source>
</evidence>
<proteinExistence type="predicted"/>
<dbReference type="KEGG" id="tng:GSTEN00035343G001"/>
<organism evidence="2">
    <name type="scientific">Tetraodon nigroviridis</name>
    <name type="common">Spotted green pufferfish</name>
    <name type="synonym">Chelonodon nigroviridis</name>
    <dbReference type="NCBI Taxonomy" id="99883"/>
    <lineage>
        <taxon>Eukaryota</taxon>
        <taxon>Metazoa</taxon>
        <taxon>Chordata</taxon>
        <taxon>Craniata</taxon>
        <taxon>Vertebrata</taxon>
        <taxon>Euteleostomi</taxon>
        <taxon>Actinopterygii</taxon>
        <taxon>Neopterygii</taxon>
        <taxon>Teleostei</taxon>
        <taxon>Neoteleostei</taxon>
        <taxon>Acanthomorphata</taxon>
        <taxon>Eupercaria</taxon>
        <taxon>Tetraodontiformes</taxon>
        <taxon>Tetradontoidea</taxon>
        <taxon>Tetraodontidae</taxon>
        <taxon>Tetraodon</taxon>
    </lineage>
</organism>
<dbReference type="EMBL" id="CAAE01015119">
    <property type="protein sequence ID" value="CAG12877.1"/>
    <property type="molecule type" value="Genomic_DNA"/>
</dbReference>
<dbReference type="AlphaFoldDB" id="Q4RFF5"/>
<protein>
    <submittedName>
        <fullName evidence="2">Chromosome 8 SCAF15119, whole genome shotgun sequence</fullName>
    </submittedName>
</protein>
<feature type="region of interest" description="Disordered" evidence="1">
    <location>
        <begin position="1"/>
        <end position="26"/>
    </location>
</feature>
<reference evidence="2" key="1">
    <citation type="journal article" date="2004" name="Nature">
        <title>Genome duplication in the teleost fish Tetraodon nigroviridis reveals the early vertebrate proto-karyotype.</title>
        <authorList>
            <person name="Jaillon O."/>
            <person name="Aury J.-M."/>
            <person name="Brunet F."/>
            <person name="Petit J.-L."/>
            <person name="Stange-Thomann N."/>
            <person name="Mauceli E."/>
            <person name="Bouneau L."/>
            <person name="Fischer C."/>
            <person name="Ozouf-Costaz C."/>
            <person name="Bernot A."/>
            <person name="Nicaud S."/>
            <person name="Jaffe D."/>
            <person name="Fisher S."/>
            <person name="Lutfalla G."/>
            <person name="Dossat C."/>
            <person name="Segurens B."/>
            <person name="Dasilva C."/>
            <person name="Salanoubat M."/>
            <person name="Levy M."/>
            <person name="Boudet N."/>
            <person name="Castellano S."/>
            <person name="Anthouard V."/>
            <person name="Jubin C."/>
            <person name="Castelli V."/>
            <person name="Katinka M."/>
            <person name="Vacherie B."/>
            <person name="Biemont C."/>
            <person name="Skalli Z."/>
            <person name="Cattolico L."/>
            <person name="Poulain J."/>
            <person name="De Berardinis V."/>
            <person name="Cruaud C."/>
            <person name="Duprat S."/>
            <person name="Brottier P."/>
            <person name="Coutanceau J.-P."/>
            <person name="Gouzy J."/>
            <person name="Parra G."/>
            <person name="Lardier G."/>
            <person name="Chapple C."/>
            <person name="McKernan K.J."/>
            <person name="McEwan P."/>
            <person name="Bosak S."/>
            <person name="Kellis M."/>
            <person name="Volff J.-N."/>
            <person name="Guigo R."/>
            <person name="Zody M.C."/>
            <person name="Mesirov J."/>
            <person name="Lindblad-Toh K."/>
            <person name="Birren B."/>
            <person name="Nusbaum C."/>
            <person name="Kahn D."/>
            <person name="Robinson-Rechavi M."/>
            <person name="Laudet V."/>
            <person name="Schachter V."/>
            <person name="Quetier F."/>
            <person name="Saurin W."/>
            <person name="Scarpelli C."/>
            <person name="Wincker P."/>
            <person name="Lander E.S."/>
            <person name="Weissenbach J."/>
            <person name="Roest Crollius H."/>
        </authorList>
    </citation>
    <scope>NUCLEOTIDE SEQUENCE [LARGE SCALE GENOMIC DNA]</scope>
</reference>
<gene>
    <name evidence="2" type="ORF">GSTENG00035343001</name>
</gene>
<evidence type="ECO:0000256" key="1">
    <source>
        <dbReference type="SAM" id="MobiDB-lite"/>
    </source>
</evidence>
<name>Q4RFF5_TETNG</name>
<reference evidence="2" key="2">
    <citation type="submission" date="2004-02" db="EMBL/GenBank/DDBJ databases">
        <authorList>
            <consortium name="Genoscope"/>
            <consortium name="Whitehead Institute Centre for Genome Research"/>
        </authorList>
    </citation>
    <scope>NUCLEOTIDE SEQUENCE</scope>
</reference>
<sequence>MNNASEQRRVGEEEEKAGWGEDERGGNDYQMLFYYCATAITVKQNITQWQKLNE</sequence>
<accession>Q4RFF5</accession>